<protein>
    <submittedName>
        <fullName evidence="1">Helix-turn-helix domain-containing protein</fullName>
    </submittedName>
</protein>
<evidence type="ECO:0000313" key="1">
    <source>
        <dbReference type="EMBL" id="MED1202577.1"/>
    </source>
</evidence>
<reference evidence="1 2" key="1">
    <citation type="submission" date="2023-03" db="EMBL/GenBank/DDBJ databases">
        <title>Bacillus Genome Sequencing.</title>
        <authorList>
            <person name="Dunlap C."/>
        </authorList>
    </citation>
    <scope>NUCLEOTIDE SEQUENCE [LARGE SCALE GENOMIC DNA]</scope>
    <source>
        <strain evidence="1 2">B-23453</strain>
    </source>
</reference>
<evidence type="ECO:0000313" key="2">
    <source>
        <dbReference type="Proteomes" id="UP001341444"/>
    </source>
</evidence>
<proteinExistence type="predicted"/>
<sequence>MTYKTQEELPLFLTAHDISNLLSVSEPTSYKIMKQEGFPLIKFVGCRSMRVKRDDFFEWLNSVKGNLK</sequence>
<comment type="caution">
    <text evidence="1">The sequence shown here is derived from an EMBL/GenBank/DDBJ whole genome shotgun (WGS) entry which is preliminary data.</text>
</comment>
<organism evidence="1 2">
    <name type="scientific">Heyndrickxia acidicola</name>
    <dbReference type="NCBI Taxonomy" id="209389"/>
    <lineage>
        <taxon>Bacteria</taxon>
        <taxon>Bacillati</taxon>
        <taxon>Bacillota</taxon>
        <taxon>Bacilli</taxon>
        <taxon>Bacillales</taxon>
        <taxon>Bacillaceae</taxon>
        <taxon>Heyndrickxia</taxon>
    </lineage>
</organism>
<dbReference type="RefSeq" id="WP_066265428.1">
    <property type="nucleotide sequence ID" value="NZ_JARMAB010000006.1"/>
</dbReference>
<name>A0ABU6MH25_9BACI</name>
<keyword evidence="2" id="KW-1185">Reference proteome</keyword>
<dbReference type="Proteomes" id="UP001341444">
    <property type="component" value="Unassembled WGS sequence"/>
</dbReference>
<dbReference type="EMBL" id="JARMAB010000006">
    <property type="protein sequence ID" value="MED1202577.1"/>
    <property type="molecule type" value="Genomic_DNA"/>
</dbReference>
<accession>A0ABU6MH25</accession>
<gene>
    <name evidence="1" type="ORF">P4T90_05655</name>
</gene>